<organism evidence="1 2">
    <name type="scientific">Gymnopus androsaceus JB14</name>
    <dbReference type="NCBI Taxonomy" id="1447944"/>
    <lineage>
        <taxon>Eukaryota</taxon>
        <taxon>Fungi</taxon>
        <taxon>Dikarya</taxon>
        <taxon>Basidiomycota</taxon>
        <taxon>Agaricomycotina</taxon>
        <taxon>Agaricomycetes</taxon>
        <taxon>Agaricomycetidae</taxon>
        <taxon>Agaricales</taxon>
        <taxon>Marasmiineae</taxon>
        <taxon>Omphalotaceae</taxon>
        <taxon>Gymnopus</taxon>
    </lineage>
</organism>
<keyword evidence="2" id="KW-1185">Reference proteome</keyword>
<accession>A0A6A4IAA3</accession>
<name>A0A6A4IAA3_9AGAR</name>
<dbReference type="OrthoDB" id="3202607at2759"/>
<dbReference type="Gene3D" id="3.60.130.30">
    <property type="match status" value="1"/>
</dbReference>
<dbReference type="AlphaFoldDB" id="A0A6A4IAA3"/>
<dbReference type="EMBL" id="ML769405">
    <property type="protein sequence ID" value="KAE9406007.1"/>
    <property type="molecule type" value="Genomic_DNA"/>
</dbReference>
<sequence length="327" mass="36252">AGEPVEVPFSMADSRVASTVYEGARNVEEEGGGRTWRLNELVGPKAKVKFRLIQAVPGSSIPIVDNEGRIYALVVYPNDSSIKQAAEEAAKLLRDSRNSCSFATKQRFSRRGDFGALNAGIAHGNGRTHPQNFCHNKTNAAVLEGLVASTPFQRLSGFATGVFKTWAPRLYDYCAEYLDKLLSSDSSLIRLFANSVLPAAAFNFGPQTVCLPHIDFSNLPFNWCWIWALGWYNWCKGGHIVLWDLKVVIEFPPGALAAIPSGVCRHSNTRIQRREERYSFTQYAPGANFRWVDNGFKVQTTPTQPQPGRWEMGLGLFSVTNELGLSM</sequence>
<dbReference type="Proteomes" id="UP000799118">
    <property type="component" value="Unassembled WGS sequence"/>
</dbReference>
<feature type="non-terminal residue" evidence="1">
    <location>
        <position position="1"/>
    </location>
</feature>
<proteinExistence type="predicted"/>
<protein>
    <submittedName>
        <fullName evidence="1">Uncharacterized protein</fullName>
    </submittedName>
</protein>
<evidence type="ECO:0000313" key="1">
    <source>
        <dbReference type="EMBL" id="KAE9406007.1"/>
    </source>
</evidence>
<evidence type="ECO:0000313" key="2">
    <source>
        <dbReference type="Proteomes" id="UP000799118"/>
    </source>
</evidence>
<gene>
    <name evidence="1" type="ORF">BT96DRAFT_811525</name>
</gene>
<reference evidence="1" key="1">
    <citation type="journal article" date="2019" name="Environ. Microbiol.">
        <title>Fungal ecological strategies reflected in gene transcription - a case study of two litter decomposers.</title>
        <authorList>
            <person name="Barbi F."/>
            <person name="Kohler A."/>
            <person name="Barry K."/>
            <person name="Baskaran P."/>
            <person name="Daum C."/>
            <person name="Fauchery L."/>
            <person name="Ihrmark K."/>
            <person name="Kuo A."/>
            <person name="LaButti K."/>
            <person name="Lipzen A."/>
            <person name="Morin E."/>
            <person name="Grigoriev I.V."/>
            <person name="Henrissat B."/>
            <person name="Lindahl B."/>
            <person name="Martin F."/>
        </authorList>
    </citation>
    <scope>NUCLEOTIDE SEQUENCE</scope>
    <source>
        <strain evidence="1">JB14</strain>
    </source>
</reference>